<dbReference type="Proteomes" id="UP001180616">
    <property type="component" value="Chromosome"/>
</dbReference>
<proteinExistence type="predicted"/>
<dbReference type="RefSeq" id="WP_309542801.1">
    <property type="nucleotide sequence ID" value="NZ_CP133659.1"/>
</dbReference>
<keyword evidence="2" id="KW-1185">Reference proteome</keyword>
<gene>
    <name evidence="1" type="ORF">KPS_001582</name>
</gene>
<name>A0ABY9R692_9BACT</name>
<accession>A0ABY9R692</accession>
<evidence type="ECO:0000313" key="2">
    <source>
        <dbReference type="Proteomes" id="UP001180616"/>
    </source>
</evidence>
<sequence length="493" mass="55574">MKISTSIHASAGQEYAQQDRGNQSRIFAICRAVQDSYGVPYDMCMVTCLSAINSAVRGKVVIRVNDDWIEPANAFFVLCAESGTGKSPVNAFFKEPMLTFQQQWNESHSGEILQNKARALGNKKRIRALERQIEKQKDQAQFDKIVAEISALQRMSQVSALRTHGLEIFVDDITNKSLLEVMAQQGGRVAVMEAEASLFRHFVNAKPLSPIVDTLLKAFSGEPVQLKRSGEDMLVIEQPSLAMNVMVQPAVLEELGRNKAIIGRGLFGRILFYVCNPQPKYRGLAQIQSDLKAEYAETIHAILDHVESSKGRIVLSMDSEAFLEWNCFVRSFEGLHKGVGDAGEVIWEWCGKTAKHVLHLAAFIHMFESKGRWETIDRKSMSLAIQCAREFYNALLHALEIIFPESGVKLANKMLQCWVPIFELPFTARDVQRTFGVEMARTANQAIDWLFRRGLILPFQEPAQSGKVGRKHSQQYLVVRDAWFAVRNNLRNP</sequence>
<reference evidence="1" key="1">
    <citation type="submission" date="2023-09" db="EMBL/GenBank/DDBJ databases">
        <authorList>
            <consortium name="CW5 consortium"/>
            <person name="Lu C.-W."/>
        </authorList>
    </citation>
    <scope>NUCLEOTIDE SEQUENCE</scope>
    <source>
        <strain evidence="1">KPS</strain>
    </source>
</reference>
<dbReference type="Pfam" id="PF13148">
    <property type="entry name" value="DUF3987"/>
    <property type="match status" value="1"/>
</dbReference>
<protein>
    <submittedName>
        <fullName evidence="1">DUF3987 domain-containing protein</fullName>
    </submittedName>
</protein>
<evidence type="ECO:0000313" key="1">
    <source>
        <dbReference type="EMBL" id="WMW66949.1"/>
    </source>
</evidence>
<organism evidence="1 2">
    <name type="scientific">Nitratidesulfovibrio liaohensis</name>
    <dbReference type="NCBI Taxonomy" id="2604158"/>
    <lineage>
        <taxon>Bacteria</taxon>
        <taxon>Pseudomonadati</taxon>
        <taxon>Thermodesulfobacteriota</taxon>
        <taxon>Desulfovibrionia</taxon>
        <taxon>Desulfovibrionales</taxon>
        <taxon>Desulfovibrionaceae</taxon>
        <taxon>Nitratidesulfovibrio</taxon>
    </lineage>
</organism>
<dbReference type="EMBL" id="CP133659">
    <property type="protein sequence ID" value="WMW66949.1"/>
    <property type="molecule type" value="Genomic_DNA"/>
</dbReference>
<dbReference type="InterPro" id="IPR025048">
    <property type="entry name" value="DUF3987"/>
</dbReference>